<proteinExistence type="predicted"/>
<feature type="region of interest" description="Disordered" evidence="1">
    <location>
        <begin position="247"/>
        <end position="283"/>
    </location>
</feature>
<protein>
    <submittedName>
        <fullName evidence="3">Uncharacterized protein</fullName>
    </submittedName>
</protein>
<feature type="chain" id="PRO_5013379049" evidence="2">
    <location>
        <begin position="21"/>
        <end position="525"/>
    </location>
</feature>
<organism evidence="3 4">
    <name type="scientific">Teichococcus rhizosphaerae</name>
    <dbReference type="NCBI Taxonomy" id="1335062"/>
    <lineage>
        <taxon>Bacteria</taxon>
        <taxon>Pseudomonadati</taxon>
        <taxon>Pseudomonadota</taxon>
        <taxon>Alphaproteobacteria</taxon>
        <taxon>Acetobacterales</taxon>
        <taxon>Roseomonadaceae</taxon>
        <taxon>Roseomonas</taxon>
    </lineage>
</organism>
<evidence type="ECO:0000313" key="4">
    <source>
        <dbReference type="Proteomes" id="UP000223527"/>
    </source>
</evidence>
<name>A0A2C7ADX8_9PROT</name>
<sequence>MVLALLAAPGPAGLAVPAWSAAPALARQPGAAQPVPPQPIPPPPAPPARPPAAQEREAVVANELGLPLRELYIAPAGSVEQGPDRLGDDMLPTGAALRVPLGRQRLCLFDLRVVLADGSAEEKRGVDLCRNSRVTFGDPSAPLREATVVNDTDLAMRELYAMPSGAPGRGPDRLGAETVPPEATTRLRLGRARECVFDLTAVFEDDTVEERRRVDLCRQSRVTFGDPSIPWREAEIANGAGRAIRNLYAGTGPGGRPGTERPGAERPAGERPEGAGWGHDRLGPVMVEPGTTFRLRLRSRACQVDLRVVYDDETAEEKRAADLCAGAPILFDGSTIPRPPERAFTLVNRHGAPVQEVYASATDDTDWGEDRLSPAPLERGARAELVMRSACEIDLRIVFGNGGAEERRGVNICENALIVLRPGWVLAERLDQGAGALEQGPPREGSVRFRNNGPAPLVELYADPVGAPRGPDRLGSTVLGRGETLDFVPPEGVGCTGHLRAVFRDGREVDRPRFDLCSGTEVALP</sequence>
<feature type="region of interest" description="Disordered" evidence="1">
    <location>
        <begin position="25"/>
        <end position="55"/>
    </location>
</feature>
<accession>A0A2C7ADX8</accession>
<keyword evidence="4" id="KW-1185">Reference proteome</keyword>
<reference evidence="3 4" key="1">
    <citation type="submission" date="2017-10" db="EMBL/GenBank/DDBJ databases">
        <authorList>
            <person name="Banno H."/>
            <person name="Chua N.-H."/>
        </authorList>
    </citation>
    <scope>NUCLEOTIDE SEQUENCE [LARGE SCALE GENOMIC DNA]</scope>
    <source>
        <strain evidence="3 4">YW11</strain>
    </source>
</reference>
<evidence type="ECO:0000313" key="3">
    <source>
        <dbReference type="EMBL" id="PHK94847.1"/>
    </source>
</evidence>
<dbReference type="Proteomes" id="UP000223527">
    <property type="component" value="Unassembled WGS sequence"/>
</dbReference>
<feature type="compositionally biased region" description="Basic and acidic residues" evidence="1">
    <location>
        <begin position="258"/>
        <end position="282"/>
    </location>
</feature>
<feature type="compositionally biased region" description="Pro residues" evidence="1">
    <location>
        <begin position="34"/>
        <end position="50"/>
    </location>
</feature>
<dbReference type="AlphaFoldDB" id="A0A2C7ADX8"/>
<keyword evidence="2" id="KW-0732">Signal</keyword>
<feature type="signal peptide" evidence="2">
    <location>
        <begin position="1"/>
        <end position="20"/>
    </location>
</feature>
<comment type="caution">
    <text evidence="3">The sequence shown here is derived from an EMBL/GenBank/DDBJ whole genome shotgun (WGS) entry which is preliminary data.</text>
</comment>
<gene>
    <name evidence="3" type="ORF">CR162_11185</name>
</gene>
<evidence type="ECO:0000256" key="1">
    <source>
        <dbReference type="SAM" id="MobiDB-lite"/>
    </source>
</evidence>
<evidence type="ECO:0000256" key="2">
    <source>
        <dbReference type="SAM" id="SignalP"/>
    </source>
</evidence>
<dbReference type="EMBL" id="PDNU01000018">
    <property type="protein sequence ID" value="PHK94847.1"/>
    <property type="molecule type" value="Genomic_DNA"/>
</dbReference>